<dbReference type="KEGG" id="izh:FEM41_15185"/>
<organism evidence="8 9">
    <name type="scientific">Jejubacter calystegiae</name>
    <dbReference type="NCBI Taxonomy" id="2579935"/>
    <lineage>
        <taxon>Bacteria</taxon>
        <taxon>Pseudomonadati</taxon>
        <taxon>Pseudomonadota</taxon>
        <taxon>Gammaproteobacteria</taxon>
        <taxon>Enterobacterales</taxon>
        <taxon>Enterobacteriaceae</taxon>
        <taxon>Jejubacter</taxon>
    </lineage>
</organism>
<evidence type="ECO:0000259" key="7">
    <source>
        <dbReference type="Pfam" id="PF00482"/>
    </source>
</evidence>
<accession>A0A4P8YL47</accession>
<name>A0A4P8YL47_9ENTR</name>
<keyword evidence="3 6" id="KW-0812">Transmembrane</keyword>
<reference evidence="8 9" key="1">
    <citation type="submission" date="2019-05" db="EMBL/GenBank/DDBJ databases">
        <title>Complete genome sequence of Izhakiella calystegiae KSNA2, an endophyte isolated from beach morning glory (Calystegia soldanella).</title>
        <authorList>
            <person name="Jiang L."/>
            <person name="Jeong J.C."/>
            <person name="Kim C.Y."/>
            <person name="Kim D.H."/>
            <person name="Kim S.W."/>
            <person name="Lee j."/>
        </authorList>
    </citation>
    <scope>NUCLEOTIDE SEQUENCE [LARGE SCALE GENOMIC DNA]</scope>
    <source>
        <strain evidence="8 9">KSNA2</strain>
    </source>
</reference>
<dbReference type="PANTHER" id="PTHR35007">
    <property type="entry name" value="INTEGRAL MEMBRANE PROTEIN-RELATED"/>
    <property type="match status" value="1"/>
</dbReference>
<evidence type="ECO:0000313" key="9">
    <source>
        <dbReference type="Proteomes" id="UP000302163"/>
    </source>
</evidence>
<evidence type="ECO:0000256" key="2">
    <source>
        <dbReference type="ARBA" id="ARBA00022475"/>
    </source>
</evidence>
<keyword evidence="2" id="KW-1003">Cell membrane</keyword>
<dbReference type="InterPro" id="IPR018076">
    <property type="entry name" value="T2SS_GspF_dom"/>
</dbReference>
<feature type="transmembrane region" description="Helical" evidence="6">
    <location>
        <begin position="249"/>
        <end position="269"/>
    </location>
</feature>
<dbReference type="EMBL" id="CP040428">
    <property type="protein sequence ID" value="QCT20893.1"/>
    <property type="molecule type" value="Genomic_DNA"/>
</dbReference>
<dbReference type="OrthoDB" id="9810662at2"/>
<comment type="subcellular location">
    <subcellularLocation>
        <location evidence="1">Cell membrane</location>
        <topology evidence="1">Multi-pass membrane protein</topology>
    </subcellularLocation>
</comment>
<dbReference type="Pfam" id="PF00482">
    <property type="entry name" value="T2SSF"/>
    <property type="match status" value="1"/>
</dbReference>
<evidence type="ECO:0000256" key="1">
    <source>
        <dbReference type="ARBA" id="ARBA00004651"/>
    </source>
</evidence>
<keyword evidence="5 6" id="KW-0472">Membrane</keyword>
<keyword evidence="4 6" id="KW-1133">Transmembrane helix</keyword>
<evidence type="ECO:0000256" key="6">
    <source>
        <dbReference type="SAM" id="Phobius"/>
    </source>
</evidence>
<evidence type="ECO:0000256" key="4">
    <source>
        <dbReference type="ARBA" id="ARBA00022989"/>
    </source>
</evidence>
<dbReference type="PANTHER" id="PTHR35007:SF2">
    <property type="entry name" value="PILUS ASSEMBLE PROTEIN"/>
    <property type="match status" value="1"/>
</dbReference>
<feature type="transmembrane region" description="Helical" evidence="6">
    <location>
        <begin position="74"/>
        <end position="94"/>
    </location>
</feature>
<feature type="transmembrane region" description="Helical" evidence="6">
    <location>
        <begin position="100"/>
        <end position="122"/>
    </location>
</feature>
<keyword evidence="9" id="KW-1185">Reference proteome</keyword>
<evidence type="ECO:0000313" key="8">
    <source>
        <dbReference type="EMBL" id="QCT20893.1"/>
    </source>
</evidence>
<dbReference type="Proteomes" id="UP000302163">
    <property type="component" value="Chromosome"/>
</dbReference>
<evidence type="ECO:0000256" key="3">
    <source>
        <dbReference type="ARBA" id="ARBA00022692"/>
    </source>
</evidence>
<feature type="domain" description="Type II secretion system protein GspF" evidence="7">
    <location>
        <begin position="136"/>
        <end position="263"/>
    </location>
</feature>
<proteinExistence type="predicted"/>
<evidence type="ECO:0000256" key="5">
    <source>
        <dbReference type="ARBA" id="ARBA00023136"/>
    </source>
</evidence>
<dbReference type="RefSeq" id="WP_138096929.1">
    <property type="nucleotide sequence ID" value="NZ_CP040428.1"/>
</dbReference>
<sequence>MTFLVMLVFGVVIFLYLVHRELTIYKKMSLVNSESQESGVVSRTTVDINAIIISNSRILLFLKEVDSDLRRKIKTTLVLSFPVFILSLLHVLPVSYRQCAMIMMVIMVATIVVPGAIVGPVIHQKLKRMTDILPYFIELTAVCVQTGMTVESSIKYVAIRFDKMDENLSAIMMSISRKAEVAGLEEALGELYHSTETPELKMFCATLQQSVHYGTSLYENLLELAHDIREYQLLHIEEKVGKLSAKMSIPLILFIMFPITILISAPGILRIMKHGIF</sequence>
<dbReference type="AlphaFoldDB" id="A0A4P8YL47"/>
<dbReference type="GO" id="GO:0005886">
    <property type="term" value="C:plasma membrane"/>
    <property type="evidence" value="ECO:0007669"/>
    <property type="project" value="UniProtKB-SubCell"/>
</dbReference>
<protein>
    <submittedName>
        <fullName evidence="8">Type II secretion system F family protein</fullName>
    </submittedName>
</protein>
<gene>
    <name evidence="8" type="ORF">FEM41_15185</name>
</gene>